<accession>A0A3P7Q4H3</accession>
<protein>
    <submittedName>
        <fullName evidence="1">Uncharacterized protein</fullName>
    </submittedName>
</protein>
<dbReference type="EMBL" id="UYRT01082087">
    <property type="protein sequence ID" value="VDN25466.1"/>
    <property type="molecule type" value="Genomic_DNA"/>
</dbReference>
<proteinExistence type="predicted"/>
<keyword evidence="2" id="KW-1185">Reference proteome</keyword>
<evidence type="ECO:0000313" key="1">
    <source>
        <dbReference type="EMBL" id="VDN25466.1"/>
    </source>
</evidence>
<name>A0A3P7Q4H3_9BILA</name>
<reference evidence="1 2" key="1">
    <citation type="submission" date="2018-11" db="EMBL/GenBank/DDBJ databases">
        <authorList>
            <consortium name="Pathogen Informatics"/>
        </authorList>
    </citation>
    <scope>NUCLEOTIDE SEQUENCE [LARGE SCALE GENOMIC DNA]</scope>
</reference>
<organism evidence="1 2">
    <name type="scientific">Gongylonema pulchrum</name>
    <dbReference type="NCBI Taxonomy" id="637853"/>
    <lineage>
        <taxon>Eukaryota</taxon>
        <taxon>Metazoa</taxon>
        <taxon>Ecdysozoa</taxon>
        <taxon>Nematoda</taxon>
        <taxon>Chromadorea</taxon>
        <taxon>Rhabditida</taxon>
        <taxon>Spirurina</taxon>
        <taxon>Spiruromorpha</taxon>
        <taxon>Spiruroidea</taxon>
        <taxon>Gongylonematidae</taxon>
        <taxon>Gongylonema</taxon>
    </lineage>
</organism>
<sequence length="237" mass="25945">MDSNLIDNELEMRQKMKRTTITVRSYPPVTEPTLLSTLNIFTPPNAEFEITLPLTTPVQPFTTDYPVTPPASHIGFGPRTTVPYPNFNLPGLLMLSQNQQQLDFHSPKNSDFLQLAKFPTPVPPPVLPTLAPVAVPLLPAAPETSFTDFTSQLQNPGMEAAPSGAHFRRSGRTGGGAIGAATEHAQESLDDMLGCAWDIVTNSCKDLFSLRLCSQCHDFGHIFLHNCRCIAKFSVVI</sequence>
<evidence type="ECO:0000313" key="2">
    <source>
        <dbReference type="Proteomes" id="UP000271098"/>
    </source>
</evidence>
<dbReference type="Proteomes" id="UP000271098">
    <property type="component" value="Unassembled WGS sequence"/>
</dbReference>
<dbReference type="OrthoDB" id="5876340at2759"/>
<dbReference type="AlphaFoldDB" id="A0A3P7Q4H3"/>
<gene>
    <name evidence="1" type="ORF">GPUH_LOCUS15154</name>
</gene>